<reference evidence="1 2" key="1">
    <citation type="journal article" date="2008" name="Nature">
        <title>The genome of Laccaria bicolor provides insights into mycorrhizal symbiosis.</title>
        <authorList>
            <person name="Martin F."/>
            <person name="Aerts A."/>
            <person name="Ahren D."/>
            <person name="Brun A."/>
            <person name="Danchin E.G.J."/>
            <person name="Duchaussoy F."/>
            <person name="Gibon J."/>
            <person name="Kohler A."/>
            <person name="Lindquist E."/>
            <person name="Pereda V."/>
            <person name="Salamov A."/>
            <person name="Shapiro H.J."/>
            <person name="Wuyts J."/>
            <person name="Blaudez D."/>
            <person name="Buee M."/>
            <person name="Brokstein P."/>
            <person name="Canbaeck B."/>
            <person name="Cohen D."/>
            <person name="Courty P.E."/>
            <person name="Coutinho P.M."/>
            <person name="Delaruelle C."/>
            <person name="Detter J.C."/>
            <person name="Deveau A."/>
            <person name="DiFazio S."/>
            <person name="Duplessis S."/>
            <person name="Fraissinet-Tachet L."/>
            <person name="Lucic E."/>
            <person name="Frey-Klett P."/>
            <person name="Fourrey C."/>
            <person name="Feussner I."/>
            <person name="Gay G."/>
            <person name="Grimwood J."/>
            <person name="Hoegger P.J."/>
            <person name="Jain P."/>
            <person name="Kilaru S."/>
            <person name="Labbe J."/>
            <person name="Lin Y.C."/>
            <person name="Legue V."/>
            <person name="Le Tacon F."/>
            <person name="Marmeisse R."/>
            <person name="Melayah D."/>
            <person name="Montanini B."/>
            <person name="Muratet M."/>
            <person name="Nehls U."/>
            <person name="Niculita-Hirzel H."/>
            <person name="Oudot-Le Secq M.P."/>
            <person name="Peter M."/>
            <person name="Quesneville H."/>
            <person name="Rajashekar B."/>
            <person name="Reich M."/>
            <person name="Rouhier N."/>
            <person name="Schmutz J."/>
            <person name="Yin T."/>
            <person name="Chalot M."/>
            <person name="Henrissat B."/>
            <person name="Kuees U."/>
            <person name="Lucas S."/>
            <person name="Van de Peer Y."/>
            <person name="Podila G.K."/>
            <person name="Polle A."/>
            <person name="Pukkila P.J."/>
            <person name="Richardson P.M."/>
            <person name="Rouze P."/>
            <person name="Sanders I.R."/>
            <person name="Stajich J.E."/>
            <person name="Tunlid A."/>
            <person name="Tuskan G."/>
            <person name="Grigoriev I.V."/>
        </authorList>
    </citation>
    <scope>NUCLEOTIDE SEQUENCE [LARGE SCALE GENOMIC DNA]</scope>
    <source>
        <strain evidence="2">S238N-H82 / ATCC MYA-4686</strain>
    </source>
</reference>
<dbReference type="KEGG" id="lbc:LACBIDRAFT_321382"/>
<evidence type="ECO:0000313" key="1">
    <source>
        <dbReference type="EMBL" id="EDR16153.1"/>
    </source>
</evidence>
<sequence length="604" mass="67494">MTYCTNFELISLQLRCTALPHDLDGKAGLRSNAHRDALCDLLNPKTLWSDYGYIGDVTPFTADFPRADIHELLTSDLLHQVIKGTFKDHLVTWVSEYLVIVHGKSGAAAIMADIDRRIAAVPSFPGLRRFPEGHGFKQWTGDDSKALMKVYLPAIVGHVPPQMVQALAAFLDFCYLIRRSVHTEATLHDIDEALARFHEHRQIFEKVGVRPEGLSLPRQHSLVHYKTVIQLFGSPNGLCSSITESKHIKAVKEPWRCSSHYKALRQMLLTNQRLDKLAASKVDFIARGMLSGPLPALGVVLEAIEDEDGDEDDMVAGLRVMAEVFLARTPAHGYPSQAHELLQHLGLPQSPTFKHLIQTFLYDQLHPDAPIPGSEQPLNLLPTFNGRIKVFHSAVAEFFAPSDPAGVGGMHREQIQATPSWRGEGPRHDCLFATNDPNVKGMLGLHAARAVLFFSFKFNHVLYPCALIQWFSLVGEEPCKQTGMWIVERDWEEDGTQSMGVIHVDSIVRGAHLIPVYGEEFVPRHINFSNSLDYYAAYYVGTVGAHIIGFISFDGFFSFNFNGWVGWDSLGYPILYEVVPLLGINLRVEDAVCAKVTGQQERIR</sequence>
<dbReference type="HOGENOM" id="CLU_006344_1_2_1"/>
<keyword evidence="2" id="KW-1185">Reference proteome</keyword>
<protein>
    <submittedName>
        <fullName evidence="1">Predicted protein</fullName>
    </submittedName>
</protein>
<dbReference type="InParanoid" id="B0CQ02"/>
<dbReference type="OrthoDB" id="3199698at2759"/>
<dbReference type="EMBL" id="DS547091">
    <property type="protein sequence ID" value="EDR16153.1"/>
    <property type="molecule type" value="Genomic_DNA"/>
</dbReference>
<dbReference type="AlphaFoldDB" id="B0CQ02"/>
<dbReference type="Pfam" id="PF18759">
    <property type="entry name" value="Plavaka"/>
    <property type="match status" value="1"/>
</dbReference>
<organism evidence="2">
    <name type="scientific">Laccaria bicolor (strain S238N-H82 / ATCC MYA-4686)</name>
    <name type="common">Bicoloured deceiver</name>
    <name type="synonym">Laccaria laccata var. bicolor</name>
    <dbReference type="NCBI Taxonomy" id="486041"/>
    <lineage>
        <taxon>Eukaryota</taxon>
        <taxon>Fungi</taxon>
        <taxon>Dikarya</taxon>
        <taxon>Basidiomycota</taxon>
        <taxon>Agaricomycotina</taxon>
        <taxon>Agaricomycetes</taxon>
        <taxon>Agaricomycetidae</taxon>
        <taxon>Agaricales</taxon>
        <taxon>Agaricineae</taxon>
        <taxon>Hydnangiaceae</taxon>
        <taxon>Laccaria</taxon>
    </lineage>
</organism>
<gene>
    <name evidence="1" type="ORF">LACBIDRAFT_321382</name>
</gene>
<dbReference type="GeneID" id="6069073"/>
<proteinExistence type="predicted"/>
<dbReference type="InterPro" id="IPR041078">
    <property type="entry name" value="Plavaka"/>
</dbReference>
<evidence type="ECO:0000313" key="2">
    <source>
        <dbReference type="Proteomes" id="UP000001194"/>
    </source>
</evidence>
<dbReference type="Proteomes" id="UP000001194">
    <property type="component" value="Unassembled WGS sequence"/>
</dbReference>
<dbReference type="RefSeq" id="XP_001874361.1">
    <property type="nucleotide sequence ID" value="XM_001874326.1"/>
</dbReference>
<accession>B0CQ02</accession>
<name>B0CQ02_LACBS</name>